<evidence type="ECO:0000313" key="3">
    <source>
        <dbReference type="Proteomes" id="UP000641932"/>
    </source>
</evidence>
<reference evidence="2" key="1">
    <citation type="journal article" date="2014" name="Int. J. Syst. Evol. Microbiol.">
        <title>Complete genome sequence of Corynebacterium casei LMG S-19264T (=DSM 44701T), isolated from a smear-ripened cheese.</title>
        <authorList>
            <consortium name="US DOE Joint Genome Institute (JGI-PGF)"/>
            <person name="Walter F."/>
            <person name="Albersmeier A."/>
            <person name="Kalinowski J."/>
            <person name="Ruckert C."/>
        </authorList>
    </citation>
    <scope>NUCLEOTIDE SEQUENCE</scope>
    <source>
        <strain evidence="2">CGMCC 4.7201</strain>
    </source>
</reference>
<evidence type="ECO:0008006" key="4">
    <source>
        <dbReference type="Google" id="ProtNLM"/>
    </source>
</evidence>
<dbReference type="CDD" id="cd08589">
    <property type="entry name" value="PI-PLCc_SaPLC1_like"/>
    <property type="match status" value="1"/>
</dbReference>
<dbReference type="SUPFAM" id="SSF51695">
    <property type="entry name" value="PLC-like phosphodiesterases"/>
    <property type="match status" value="1"/>
</dbReference>
<keyword evidence="3" id="KW-1185">Reference proteome</keyword>
<sequence>MPASPRSRHRRAAVIAVSFAAACGLLSGAAPGAEAGASSVRLNQIQAMATHNSYHRELAFAEKEVQRRTDAGFWNLEYSHASLPAQFEDQRVRGIELDVFPDPEGGLYSRPLVRRDAGLGPLTDPEYGRPGFKVLHWADHDYGTNCVSLRVCLRQVMGWSTARGGHVPVPVLLELKRTDPAMEAQGGAKSPPWTTGLLDALDEQIRSVVGASRMVTPDDVRVPGRTLEQSVLERGWPSLRRSRGKLMFLMDNQDQALQDAYRAGGRPNLEGRVLFTNSRPGRPDAAFVGWNDPTGANEAVIRSMVEKGYFVRTRSDVPFTEAASGDTSRLRAALASGAQMISTDFPVTGLAARDGSDYTARLPGGLTVRCDPVNAPGDCRAAHLEP</sequence>
<feature type="signal peptide" evidence="1">
    <location>
        <begin position="1"/>
        <end position="29"/>
    </location>
</feature>
<dbReference type="PROSITE" id="PS51318">
    <property type="entry name" value="TAT"/>
    <property type="match status" value="1"/>
</dbReference>
<dbReference type="InterPro" id="IPR032075">
    <property type="entry name" value="PI-PLC-C1"/>
</dbReference>
<evidence type="ECO:0000313" key="2">
    <source>
        <dbReference type="EMBL" id="GGO82786.1"/>
    </source>
</evidence>
<dbReference type="EMBL" id="BMMS01000003">
    <property type="protein sequence ID" value="GGO82786.1"/>
    <property type="molecule type" value="Genomic_DNA"/>
</dbReference>
<dbReference type="Gene3D" id="3.20.20.190">
    <property type="entry name" value="Phosphatidylinositol (PI) phosphodiesterase"/>
    <property type="match status" value="1"/>
</dbReference>
<dbReference type="GO" id="GO:0008081">
    <property type="term" value="F:phosphoric diester hydrolase activity"/>
    <property type="evidence" value="ECO:0007669"/>
    <property type="project" value="InterPro"/>
</dbReference>
<dbReference type="InterPro" id="IPR017946">
    <property type="entry name" value="PLC-like_Pdiesterase_TIM-brl"/>
</dbReference>
<organism evidence="2 3">
    <name type="scientific">Wenjunlia tyrosinilytica</name>
    <dbReference type="NCBI Taxonomy" id="1544741"/>
    <lineage>
        <taxon>Bacteria</taxon>
        <taxon>Bacillati</taxon>
        <taxon>Actinomycetota</taxon>
        <taxon>Actinomycetes</taxon>
        <taxon>Kitasatosporales</taxon>
        <taxon>Streptomycetaceae</taxon>
        <taxon>Wenjunlia</taxon>
    </lineage>
</organism>
<evidence type="ECO:0000256" key="1">
    <source>
        <dbReference type="SAM" id="SignalP"/>
    </source>
</evidence>
<accession>A0A917ZHH1</accession>
<keyword evidence="1" id="KW-0732">Signal</keyword>
<gene>
    <name evidence="2" type="ORF">GCM10012280_10240</name>
</gene>
<dbReference type="InterPro" id="IPR006311">
    <property type="entry name" value="TAT_signal"/>
</dbReference>
<dbReference type="GO" id="GO:0006629">
    <property type="term" value="P:lipid metabolic process"/>
    <property type="evidence" value="ECO:0007669"/>
    <property type="project" value="InterPro"/>
</dbReference>
<comment type="caution">
    <text evidence="2">The sequence shown here is derived from an EMBL/GenBank/DDBJ whole genome shotgun (WGS) entry which is preliminary data.</text>
</comment>
<dbReference type="Proteomes" id="UP000641932">
    <property type="component" value="Unassembled WGS sequence"/>
</dbReference>
<proteinExistence type="predicted"/>
<dbReference type="PROSITE" id="PS51257">
    <property type="entry name" value="PROKAR_LIPOPROTEIN"/>
    <property type="match status" value="1"/>
</dbReference>
<name>A0A917ZHH1_9ACTN</name>
<reference evidence="2" key="2">
    <citation type="submission" date="2020-09" db="EMBL/GenBank/DDBJ databases">
        <authorList>
            <person name="Sun Q."/>
            <person name="Zhou Y."/>
        </authorList>
    </citation>
    <scope>NUCLEOTIDE SEQUENCE</scope>
    <source>
        <strain evidence="2">CGMCC 4.7201</strain>
    </source>
</reference>
<protein>
    <recommendedName>
        <fullName evidence="4">Calcium-dependent phosphoinositide phospholipase C</fullName>
    </recommendedName>
</protein>
<dbReference type="Pfam" id="PF16670">
    <property type="entry name" value="PI-PLC-C1"/>
    <property type="match status" value="1"/>
</dbReference>
<dbReference type="AlphaFoldDB" id="A0A917ZHH1"/>
<feature type="chain" id="PRO_5037295104" description="Calcium-dependent phosphoinositide phospholipase C" evidence="1">
    <location>
        <begin position="30"/>
        <end position="386"/>
    </location>
</feature>
<dbReference type="RefSeq" id="WP_189130291.1">
    <property type="nucleotide sequence ID" value="NZ_BMMS01000003.1"/>
</dbReference>